<dbReference type="EMBL" id="GG738895">
    <property type="protein sequence ID" value="EFC40041.1"/>
    <property type="molecule type" value="Genomic_DNA"/>
</dbReference>
<feature type="region of interest" description="Disordered" evidence="1">
    <location>
        <begin position="46"/>
        <end position="67"/>
    </location>
</feature>
<protein>
    <submittedName>
        <fullName evidence="2">Predicted protein</fullName>
    </submittedName>
</protein>
<proteinExistence type="predicted"/>
<dbReference type="InParanoid" id="D2VT88"/>
<dbReference type="Proteomes" id="UP000006671">
    <property type="component" value="Unassembled WGS sequence"/>
</dbReference>
<feature type="region of interest" description="Disordered" evidence="1">
    <location>
        <begin position="86"/>
        <end position="134"/>
    </location>
</feature>
<name>D2VT88_NAEGR</name>
<keyword evidence="3" id="KW-1185">Reference proteome</keyword>
<dbReference type="KEGG" id="ngr:NAEGRDRAFT_72214"/>
<feature type="compositionally biased region" description="Low complexity" evidence="1">
    <location>
        <begin position="50"/>
        <end position="63"/>
    </location>
</feature>
<dbReference type="VEuPathDB" id="AmoebaDB:NAEGRDRAFT_72214"/>
<dbReference type="GeneID" id="8854535"/>
<organism evidence="3">
    <name type="scientific">Naegleria gruberi</name>
    <name type="common">Amoeba</name>
    <dbReference type="NCBI Taxonomy" id="5762"/>
    <lineage>
        <taxon>Eukaryota</taxon>
        <taxon>Discoba</taxon>
        <taxon>Heterolobosea</taxon>
        <taxon>Tetramitia</taxon>
        <taxon>Eutetramitia</taxon>
        <taxon>Vahlkampfiidae</taxon>
        <taxon>Naegleria</taxon>
    </lineage>
</organism>
<dbReference type="OrthoDB" id="10378181at2759"/>
<evidence type="ECO:0000313" key="2">
    <source>
        <dbReference type="EMBL" id="EFC40041.1"/>
    </source>
</evidence>
<accession>D2VT88</accession>
<dbReference type="RefSeq" id="XP_002672785.1">
    <property type="nucleotide sequence ID" value="XM_002672739.1"/>
</dbReference>
<evidence type="ECO:0000256" key="1">
    <source>
        <dbReference type="SAM" id="MobiDB-lite"/>
    </source>
</evidence>
<dbReference type="AlphaFoldDB" id="D2VT88"/>
<sequence length="134" mass="15045">MYPQHSDMMIISSNCCSSSSSNNSNTLTLSTTSSCKNSILGDLPVYNSKNFSNPNPRSNLNPPKLIFNHSKPKQIVTTERISLLQRSFEKLNQHSNNNTSNNNSNNNNNNNNNLKRGNDLTNLNEKPTKLLKYN</sequence>
<gene>
    <name evidence="2" type="ORF">NAEGRDRAFT_72214</name>
</gene>
<feature type="compositionally biased region" description="Low complexity" evidence="1">
    <location>
        <begin position="95"/>
        <end position="113"/>
    </location>
</feature>
<reference evidence="2 3" key="1">
    <citation type="journal article" date="2010" name="Cell">
        <title>The genome of Naegleria gruberi illuminates early eukaryotic versatility.</title>
        <authorList>
            <person name="Fritz-Laylin L.K."/>
            <person name="Prochnik S.E."/>
            <person name="Ginger M.L."/>
            <person name="Dacks J.B."/>
            <person name="Carpenter M.L."/>
            <person name="Field M.C."/>
            <person name="Kuo A."/>
            <person name="Paredez A."/>
            <person name="Chapman J."/>
            <person name="Pham J."/>
            <person name="Shu S."/>
            <person name="Neupane R."/>
            <person name="Cipriano M."/>
            <person name="Mancuso J."/>
            <person name="Tu H."/>
            <person name="Salamov A."/>
            <person name="Lindquist E."/>
            <person name="Shapiro H."/>
            <person name="Lucas S."/>
            <person name="Grigoriev I.V."/>
            <person name="Cande W.Z."/>
            <person name="Fulton C."/>
            <person name="Rokhsar D.S."/>
            <person name="Dawson S.C."/>
        </authorList>
    </citation>
    <scope>NUCLEOTIDE SEQUENCE [LARGE SCALE GENOMIC DNA]</scope>
    <source>
        <strain evidence="2 3">NEG-M</strain>
    </source>
</reference>
<evidence type="ECO:0000313" key="3">
    <source>
        <dbReference type="Proteomes" id="UP000006671"/>
    </source>
</evidence>